<dbReference type="SMART" id="SM00213">
    <property type="entry name" value="UBQ"/>
    <property type="match status" value="2"/>
</dbReference>
<dbReference type="SUPFAM" id="SSF54236">
    <property type="entry name" value="Ubiquitin-like"/>
    <property type="match status" value="2"/>
</dbReference>
<feature type="domain" description="Ubiquitin-like" evidence="2">
    <location>
        <begin position="389"/>
        <end position="448"/>
    </location>
</feature>
<sequence length="1017" mass="111218">MRDGFTSKPIREERSLQQRKRERGPCLANLAMAIEERDINAWQFSAFPSAPFNPPPLQAKPGWKTLETELQHQSRYCHDKIQCDLDSLHAQVLNEVHTAVAQEIQNSARGLHALKSQVNSDIDRLQSSVSGLSKDTELLRVQRDRDNEEVAGAIIECSVAKPCMQALLSEADGDANIWIQVKGVSDHELLRIQLEAKTRVVDLKQQLSLLLGVSADDQHLAWSRQLLKDDERLGELVALMQAEIELYGMLASDLNTQSKTVSARLELLLFVAAGFFDVRVPEERSSPGFLLPKLSFSFPQLPLAQRIFVEDVETGAWAEQAGVRPGDEILALGGRRVSSLVRGEFSALLEQTLCTSGVIQFYRGGLESYFPASFSSNGTSGSVERNSVLCLIASMEDHELMAMRLPTGARIHELKQHLARLLRMPDSSFQLLFQNQPLEDDAGLDGYGQGTRLALLRVALFTQEEFGEALKSELQAELGLAFCDPAFLPTGRIAVAAVDPQKWAAMLEFLGEDDLETPSDGQVVAVLPRNDFNALVSRGPMNFLFHSADVPRALPEPNPASVEDTVPDSDGADGADTAVSKVSQASETTAATMSGEVSGLRAGMSAMRVEWERTVQEKLQTLDQAFAERFTALESRMAACLEASEQAAKEKEESQAAALQAETLQQALQRARGFEEELRAELQRLDEAARVAAQAAQAERQQHAESLKASEERQDSLLAQQSAELAATLERLAGVEALVAEMGSKEGREAKLEERLTTRVEAIEALLSGSRSGEQAVQEQLMTLERRLEEHHQQSVKEFQKFEGECKEESTTNTQEVALWKSVMEFLHDVQEEEEEEEEETDEEDESPPPLEPVEDIDGPELIPDAGNGLGEAAALEQAAASAAPAAPTAGATGLAAAGDGALAVVPREGPELAFATCSWARVVNWQAEVDLAKLQKDGKLDIASPSFSAAGLQKLQLHLRLQVFPWPSCLQVRPDVGAVQKSERSTRIFIEAGGPGALQNSSHSWKHCWQGVPQGL</sequence>
<feature type="region of interest" description="Disordered" evidence="1">
    <location>
        <begin position="696"/>
        <end position="715"/>
    </location>
</feature>
<feature type="region of interest" description="Disordered" evidence="1">
    <location>
        <begin position="1"/>
        <end position="22"/>
    </location>
</feature>
<keyword evidence="5" id="KW-1185">Reference proteome</keyword>
<dbReference type="Gene3D" id="3.10.20.90">
    <property type="entry name" value="Phosphatidylinositol 3-kinase Catalytic Subunit, Chain A, domain 1"/>
    <property type="match status" value="1"/>
</dbReference>
<evidence type="ECO:0000259" key="3">
    <source>
        <dbReference type="PROSITE" id="PS50106"/>
    </source>
</evidence>
<dbReference type="Proteomes" id="UP000186817">
    <property type="component" value="Unassembled WGS sequence"/>
</dbReference>
<gene>
    <name evidence="4" type="ORF">AK812_SmicGene24587</name>
</gene>
<feature type="compositionally biased region" description="Acidic residues" evidence="1">
    <location>
        <begin position="831"/>
        <end position="859"/>
    </location>
</feature>
<name>A0A1Q9DED5_SYMMI</name>
<feature type="compositionally biased region" description="Basic and acidic residues" evidence="1">
    <location>
        <begin position="1"/>
        <end position="16"/>
    </location>
</feature>
<dbReference type="EMBL" id="LSRX01000578">
    <property type="protein sequence ID" value="OLP93495.1"/>
    <property type="molecule type" value="Genomic_DNA"/>
</dbReference>
<feature type="region of interest" description="Disordered" evidence="1">
    <location>
        <begin position="830"/>
        <end position="868"/>
    </location>
</feature>
<dbReference type="PROSITE" id="PS50106">
    <property type="entry name" value="PDZ"/>
    <property type="match status" value="1"/>
</dbReference>
<feature type="compositionally biased region" description="Polar residues" evidence="1">
    <location>
        <begin position="580"/>
        <end position="592"/>
    </location>
</feature>
<evidence type="ECO:0000256" key="1">
    <source>
        <dbReference type="SAM" id="MobiDB-lite"/>
    </source>
</evidence>
<feature type="domain" description="Ubiquitin-like" evidence="2">
    <location>
        <begin position="177"/>
        <end position="236"/>
    </location>
</feature>
<dbReference type="PROSITE" id="PS50053">
    <property type="entry name" value="UBIQUITIN_2"/>
    <property type="match status" value="2"/>
</dbReference>
<evidence type="ECO:0000259" key="2">
    <source>
        <dbReference type="PROSITE" id="PS50053"/>
    </source>
</evidence>
<dbReference type="OrthoDB" id="420874at2759"/>
<feature type="compositionally biased region" description="Basic and acidic residues" evidence="1">
    <location>
        <begin position="700"/>
        <end position="715"/>
    </location>
</feature>
<proteinExistence type="predicted"/>
<protein>
    <recommendedName>
        <fullName evidence="6">Ubiquitin-like domain-containing protein</fullName>
    </recommendedName>
</protein>
<evidence type="ECO:0008006" key="6">
    <source>
        <dbReference type="Google" id="ProtNLM"/>
    </source>
</evidence>
<evidence type="ECO:0000313" key="5">
    <source>
        <dbReference type="Proteomes" id="UP000186817"/>
    </source>
</evidence>
<dbReference type="Gene3D" id="2.30.42.10">
    <property type="match status" value="1"/>
</dbReference>
<dbReference type="InterPro" id="IPR036034">
    <property type="entry name" value="PDZ_sf"/>
</dbReference>
<feature type="region of interest" description="Disordered" evidence="1">
    <location>
        <begin position="554"/>
        <end position="593"/>
    </location>
</feature>
<dbReference type="InterPro" id="IPR029071">
    <property type="entry name" value="Ubiquitin-like_domsf"/>
</dbReference>
<feature type="domain" description="PDZ" evidence="3">
    <location>
        <begin position="279"/>
        <end position="352"/>
    </location>
</feature>
<dbReference type="InterPro" id="IPR001478">
    <property type="entry name" value="PDZ"/>
</dbReference>
<evidence type="ECO:0000313" key="4">
    <source>
        <dbReference type="EMBL" id="OLP93495.1"/>
    </source>
</evidence>
<dbReference type="SUPFAM" id="SSF50156">
    <property type="entry name" value="PDZ domain-like"/>
    <property type="match status" value="1"/>
</dbReference>
<dbReference type="InterPro" id="IPR000626">
    <property type="entry name" value="Ubiquitin-like_dom"/>
</dbReference>
<accession>A0A1Q9DED5</accession>
<organism evidence="4 5">
    <name type="scientific">Symbiodinium microadriaticum</name>
    <name type="common">Dinoflagellate</name>
    <name type="synonym">Zooxanthella microadriatica</name>
    <dbReference type="NCBI Taxonomy" id="2951"/>
    <lineage>
        <taxon>Eukaryota</taxon>
        <taxon>Sar</taxon>
        <taxon>Alveolata</taxon>
        <taxon>Dinophyceae</taxon>
        <taxon>Suessiales</taxon>
        <taxon>Symbiodiniaceae</taxon>
        <taxon>Symbiodinium</taxon>
    </lineage>
</organism>
<reference evidence="4 5" key="1">
    <citation type="submission" date="2016-02" db="EMBL/GenBank/DDBJ databases">
        <title>Genome analysis of coral dinoflagellate symbionts highlights evolutionary adaptations to a symbiotic lifestyle.</title>
        <authorList>
            <person name="Aranda M."/>
            <person name="Li Y."/>
            <person name="Liew Y.J."/>
            <person name="Baumgarten S."/>
            <person name="Simakov O."/>
            <person name="Wilson M."/>
            <person name="Piel J."/>
            <person name="Ashoor H."/>
            <person name="Bougouffa S."/>
            <person name="Bajic V.B."/>
            <person name="Ryu T."/>
            <person name="Ravasi T."/>
            <person name="Bayer T."/>
            <person name="Micklem G."/>
            <person name="Kim H."/>
            <person name="Bhak J."/>
            <person name="Lajeunesse T.C."/>
            <person name="Voolstra C.R."/>
        </authorList>
    </citation>
    <scope>NUCLEOTIDE SEQUENCE [LARGE SCALE GENOMIC DNA]</scope>
    <source>
        <strain evidence="4 5">CCMP2467</strain>
    </source>
</reference>
<dbReference type="AlphaFoldDB" id="A0A1Q9DED5"/>
<comment type="caution">
    <text evidence="4">The sequence shown here is derived from an EMBL/GenBank/DDBJ whole genome shotgun (WGS) entry which is preliminary data.</text>
</comment>
<dbReference type="CDD" id="cd17039">
    <property type="entry name" value="Ubl_ubiquitin_like"/>
    <property type="match status" value="1"/>
</dbReference>